<name>A0A450VJR2_9GAMM</name>
<dbReference type="InterPro" id="IPR011990">
    <property type="entry name" value="TPR-like_helical_dom_sf"/>
</dbReference>
<evidence type="ECO:0000313" key="8">
    <source>
        <dbReference type="EMBL" id="VFK01535.1"/>
    </source>
</evidence>
<dbReference type="PROSITE" id="PS50005">
    <property type="entry name" value="TPR"/>
    <property type="match status" value="1"/>
</dbReference>
<proteinExistence type="inferred from homology"/>
<sequence>MSTEAGKSYREFVSIRLVSAFFCSLALYIVSAGSIGSDTIRNSPNRVEHISGSKVLMDLFERVNGLQHEIRELRGQVEVQSYALSQMKQDQQNRYLNLARRLQRVEATAGPGIGTSAGGSEISFPQQIPLVPKVTNVTQSQSPVQKTPKQPRNPPSLQSIDSASVGSYPEGSISGPNQERQAYQAAFGLLKEGAYQKAITAFEAFLKQYPRSHSQHADSARYWLGETYYVTQQYQSALEEFQKFLHEYPSSPNFADALLKVGYTQHELGQKTKAGQTLSDLIERYPNTTEAYLAKNHLREIETGKLP</sequence>
<evidence type="ECO:0000259" key="6">
    <source>
        <dbReference type="Pfam" id="PF16331"/>
    </source>
</evidence>
<evidence type="ECO:0000256" key="4">
    <source>
        <dbReference type="SAM" id="MobiDB-lite"/>
    </source>
</evidence>
<comment type="function">
    <text evidence="2">Mediates coordination of peptidoglycan synthesis and outer membrane constriction during cell division.</text>
</comment>
<evidence type="ECO:0000313" key="9">
    <source>
        <dbReference type="EMBL" id="VFK05064.1"/>
    </source>
</evidence>
<dbReference type="NCBIfam" id="TIGR02795">
    <property type="entry name" value="tol_pal_ybgF"/>
    <property type="match status" value="1"/>
</dbReference>
<evidence type="ECO:0000256" key="3">
    <source>
        <dbReference type="PROSITE-ProRule" id="PRU00339"/>
    </source>
</evidence>
<keyword evidence="2" id="KW-0574">Periplasm</keyword>
<evidence type="ECO:0000259" key="5">
    <source>
        <dbReference type="Pfam" id="PF13525"/>
    </source>
</evidence>
<keyword evidence="2" id="KW-0132">Cell division</keyword>
<feature type="repeat" description="TPR" evidence="3">
    <location>
        <begin position="218"/>
        <end position="251"/>
    </location>
</feature>
<dbReference type="SUPFAM" id="SSF48452">
    <property type="entry name" value="TPR-like"/>
    <property type="match status" value="1"/>
</dbReference>
<feature type="coiled-coil region" evidence="2">
    <location>
        <begin position="56"/>
        <end position="108"/>
    </location>
</feature>
<gene>
    <name evidence="2" type="primary">cpoB</name>
    <name evidence="7" type="ORF">BECKH772A_GA0070896_102295</name>
    <name evidence="8" type="ORF">BECKH772B_GA0070898_102366</name>
    <name evidence="9" type="ORF">BECKH772C_GA0070978_102336</name>
</gene>
<organism evidence="9">
    <name type="scientific">Candidatus Kentrum eta</name>
    <dbReference type="NCBI Taxonomy" id="2126337"/>
    <lineage>
        <taxon>Bacteria</taxon>
        <taxon>Pseudomonadati</taxon>
        <taxon>Pseudomonadota</taxon>
        <taxon>Gammaproteobacteria</taxon>
        <taxon>Candidatus Kentrum</taxon>
    </lineage>
</organism>
<evidence type="ECO:0000256" key="1">
    <source>
        <dbReference type="ARBA" id="ARBA00022729"/>
    </source>
</evidence>
<comment type="similarity">
    <text evidence="2">Belongs to the CpoB family.</text>
</comment>
<feature type="region of interest" description="Disordered" evidence="4">
    <location>
        <begin position="136"/>
        <end position="176"/>
    </location>
</feature>
<dbReference type="Gene3D" id="1.25.40.10">
    <property type="entry name" value="Tetratricopeptide repeat domain"/>
    <property type="match status" value="1"/>
</dbReference>
<dbReference type="Pfam" id="PF13525">
    <property type="entry name" value="YfiO"/>
    <property type="match status" value="1"/>
</dbReference>
<feature type="domain" description="Outer membrane lipoprotein BamD-like" evidence="5">
    <location>
        <begin position="178"/>
        <end position="301"/>
    </location>
</feature>
<dbReference type="InterPro" id="IPR039565">
    <property type="entry name" value="BamD-like"/>
</dbReference>
<dbReference type="InterPro" id="IPR034706">
    <property type="entry name" value="CpoB"/>
</dbReference>
<keyword evidence="1 2" id="KW-0732">Signal</keyword>
<reference evidence="9" key="1">
    <citation type="submission" date="2019-02" db="EMBL/GenBank/DDBJ databases">
        <authorList>
            <person name="Gruber-Vodicka R. H."/>
            <person name="Seah K. B. B."/>
        </authorList>
    </citation>
    <scope>NUCLEOTIDE SEQUENCE</scope>
    <source>
        <strain evidence="9">BECK_SA2B12</strain>
        <strain evidence="7">BECK_SA2B15</strain>
        <strain evidence="8">BECK_SA2B20</strain>
    </source>
</reference>
<dbReference type="GO" id="GO:0070206">
    <property type="term" value="P:protein trimerization"/>
    <property type="evidence" value="ECO:0007669"/>
    <property type="project" value="InterPro"/>
</dbReference>
<dbReference type="AlphaFoldDB" id="A0A450VJR2"/>
<protein>
    <recommendedName>
        <fullName evidence="2">Cell division coordinator CpoB</fullName>
    </recommendedName>
</protein>
<dbReference type="HAMAP" id="MF_02066">
    <property type="entry name" value="CpoB"/>
    <property type="match status" value="1"/>
</dbReference>
<dbReference type="EMBL" id="CAADFG010000229">
    <property type="protein sequence ID" value="VFK01487.1"/>
    <property type="molecule type" value="Genomic_DNA"/>
</dbReference>
<dbReference type="GO" id="GO:0030288">
    <property type="term" value="C:outer membrane-bounded periplasmic space"/>
    <property type="evidence" value="ECO:0007669"/>
    <property type="project" value="UniProtKB-UniRule"/>
</dbReference>
<dbReference type="Pfam" id="PF16331">
    <property type="entry name" value="TolA_bind_tri"/>
    <property type="match status" value="1"/>
</dbReference>
<dbReference type="EMBL" id="CAADFI010000236">
    <property type="protein sequence ID" value="VFK01535.1"/>
    <property type="molecule type" value="Genomic_DNA"/>
</dbReference>
<accession>A0A450VJR2</accession>
<evidence type="ECO:0000256" key="2">
    <source>
        <dbReference type="HAMAP-Rule" id="MF_02066"/>
    </source>
</evidence>
<feature type="domain" description="YbgF trimerisation" evidence="6">
    <location>
        <begin position="46"/>
        <end position="109"/>
    </location>
</feature>
<dbReference type="GO" id="GO:0043093">
    <property type="term" value="P:FtsZ-dependent cytokinesis"/>
    <property type="evidence" value="ECO:0007669"/>
    <property type="project" value="UniProtKB-UniRule"/>
</dbReference>
<evidence type="ECO:0000313" key="7">
    <source>
        <dbReference type="EMBL" id="VFK01487.1"/>
    </source>
</evidence>
<keyword evidence="3" id="KW-0802">TPR repeat</keyword>
<feature type="compositionally biased region" description="Polar residues" evidence="4">
    <location>
        <begin position="136"/>
        <end position="165"/>
    </location>
</feature>
<dbReference type="InterPro" id="IPR032519">
    <property type="entry name" value="YbgF_tri"/>
</dbReference>
<keyword evidence="2" id="KW-0175">Coiled coil</keyword>
<dbReference type="EMBL" id="CAADFJ010000233">
    <property type="protein sequence ID" value="VFK05064.1"/>
    <property type="molecule type" value="Genomic_DNA"/>
</dbReference>
<dbReference type="InterPro" id="IPR014162">
    <property type="entry name" value="CpoB_C"/>
</dbReference>
<dbReference type="InterPro" id="IPR019734">
    <property type="entry name" value="TPR_rpt"/>
</dbReference>
<comment type="subcellular location">
    <subcellularLocation>
        <location evidence="2">Periplasm</location>
    </subcellularLocation>
</comment>
<keyword evidence="2" id="KW-0131">Cell cycle</keyword>
<dbReference type="Gene3D" id="1.20.5.110">
    <property type="match status" value="1"/>
</dbReference>